<gene>
    <name evidence="3" type="ORF">BBK82_04950</name>
</gene>
<feature type="signal peptide" evidence="2">
    <location>
        <begin position="1"/>
        <end position="29"/>
    </location>
</feature>
<sequence>MFVKRKAAVVTASALGALLLSGGIAFALASGGGDAPAGTEQLPTSSSSSTVSTTSSSSVAPTTPVAPTQAPMPVVPQQPATGNNGGMNAPQPPQNNPVPTETPPPGPTWTHEPVPSGETAAPPPPPAPCYWDDSDPVNFPNGREICP</sequence>
<evidence type="ECO:0000256" key="1">
    <source>
        <dbReference type="SAM" id="MobiDB-lite"/>
    </source>
</evidence>
<proteinExistence type="predicted"/>
<accession>A0A1B2HCR1</accession>
<reference evidence="3 4" key="1">
    <citation type="submission" date="2016-07" db="EMBL/GenBank/DDBJ databases">
        <title>Complete genome sequence of the Lentzea guizhouensis DHS C013.</title>
        <authorList>
            <person name="Cao C."/>
        </authorList>
    </citation>
    <scope>NUCLEOTIDE SEQUENCE [LARGE SCALE GENOMIC DNA]</scope>
    <source>
        <strain evidence="3 4">DHS C013</strain>
    </source>
</reference>
<dbReference type="AlphaFoldDB" id="A0A1B2HCR1"/>
<dbReference type="Proteomes" id="UP000093053">
    <property type="component" value="Chromosome"/>
</dbReference>
<protein>
    <submittedName>
        <fullName evidence="3">Uncharacterized protein</fullName>
    </submittedName>
</protein>
<evidence type="ECO:0000313" key="3">
    <source>
        <dbReference type="EMBL" id="ANZ35524.1"/>
    </source>
</evidence>
<name>A0A1B2HCR1_9PSEU</name>
<feature type="compositionally biased region" description="Low complexity" evidence="1">
    <location>
        <begin position="43"/>
        <end position="81"/>
    </location>
</feature>
<organism evidence="3 4">
    <name type="scientific">Lentzea guizhouensis</name>
    <dbReference type="NCBI Taxonomy" id="1586287"/>
    <lineage>
        <taxon>Bacteria</taxon>
        <taxon>Bacillati</taxon>
        <taxon>Actinomycetota</taxon>
        <taxon>Actinomycetes</taxon>
        <taxon>Pseudonocardiales</taxon>
        <taxon>Pseudonocardiaceae</taxon>
        <taxon>Lentzea</taxon>
    </lineage>
</organism>
<evidence type="ECO:0000256" key="2">
    <source>
        <dbReference type="SAM" id="SignalP"/>
    </source>
</evidence>
<keyword evidence="2" id="KW-0732">Signal</keyword>
<feature type="chain" id="PRO_5038573352" evidence="2">
    <location>
        <begin position="30"/>
        <end position="147"/>
    </location>
</feature>
<feature type="region of interest" description="Disordered" evidence="1">
    <location>
        <begin position="33"/>
        <end position="147"/>
    </location>
</feature>
<keyword evidence="4" id="KW-1185">Reference proteome</keyword>
<dbReference type="KEGG" id="led:BBK82_04950"/>
<evidence type="ECO:0000313" key="4">
    <source>
        <dbReference type="Proteomes" id="UP000093053"/>
    </source>
</evidence>
<feature type="compositionally biased region" description="Pro residues" evidence="1">
    <location>
        <begin position="90"/>
        <end position="107"/>
    </location>
</feature>
<dbReference type="EMBL" id="CP016793">
    <property type="protein sequence ID" value="ANZ35524.1"/>
    <property type="molecule type" value="Genomic_DNA"/>
</dbReference>